<dbReference type="OMA" id="IKKCEWQ"/>
<evidence type="ECO:0000313" key="2">
    <source>
        <dbReference type="EMBL" id="CAD8065719.1"/>
    </source>
</evidence>
<dbReference type="AlphaFoldDB" id="A0A8S1LFR8"/>
<keyword evidence="3" id="KW-1185">Reference proteome</keyword>
<sequence>MKGFMNPIFQPVDNDMLVEERRTFQIPISNFNQNKQLPKEYERIFSSITDSSQQLNDSILLPFDNTKYEQNLQLQNNNCDQINHHTLSQNQRPIVKFDKNRLQQILQTLAKQHQIQSKPKNEQILNQNNQSKNTKNSTNQTNQISINKMRNIIKNDLTPKNQHIIKQNENDTKSQKQRSSTNYTPRIETSLITACHHSFKNLDANLNSKQDNPNIFQLLQKRTKSQYHPKQMIKYQIDEINGKILQLKNLIFKSIKYDPQQESIQMSIQKIIQQNEDSNLLQKEIVNLKSFTNTKSFKESKCNIYFNIQKLISLAKEKQKKLQIIMIFNKDGTSNDSIQSPKTNCILSRQTTSDNITEEVQDDKKKFYQLVVNRKLELPFNHPNKDILLSELYEKSLKQGIKKCEWQQFIVNEVKF</sequence>
<reference evidence="2" key="1">
    <citation type="submission" date="2021-01" db="EMBL/GenBank/DDBJ databases">
        <authorList>
            <consortium name="Genoscope - CEA"/>
            <person name="William W."/>
        </authorList>
    </citation>
    <scope>NUCLEOTIDE SEQUENCE</scope>
</reference>
<evidence type="ECO:0000313" key="3">
    <source>
        <dbReference type="Proteomes" id="UP000688137"/>
    </source>
</evidence>
<comment type="caution">
    <text evidence="2">The sequence shown here is derived from an EMBL/GenBank/DDBJ whole genome shotgun (WGS) entry which is preliminary data.</text>
</comment>
<name>A0A8S1LFR8_PARPR</name>
<gene>
    <name evidence="2" type="ORF">PPRIM_AZ9-3.1.T0380040</name>
</gene>
<dbReference type="EMBL" id="CAJJDM010000037">
    <property type="protein sequence ID" value="CAD8065719.1"/>
    <property type="molecule type" value="Genomic_DNA"/>
</dbReference>
<accession>A0A8S1LFR8</accession>
<organism evidence="2 3">
    <name type="scientific">Paramecium primaurelia</name>
    <dbReference type="NCBI Taxonomy" id="5886"/>
    <lineage>
        <taxon>Eukaryota</taxon>
        <taxon>Sar</taxon>
        <taxon>Alveolata</taxon>
        <taxon>Ciliophora</taxon>
        <taxon>Intramacronucleata</taxon>
        <taxon>Oligohymenophorea</taxon>
        <taxon>Peniculida</taxon>
        <taxon>Parameciidae</taxon>
        <taxon>Paramecium</taxon>
    </lineage>
</organism>
<evidence type="ECO:0000256" key="1">
    <source>
        <dbReference type="SAM" id="MobiDB-lite"/>
    </source>
</evidence>
<feature type="compositionally biased region" description="Low complexity" evidence="1">
    <location>
        <begin position="126"/>
        <end position="143"/>
    </location>
</feature>
<feature type="region of interest" description="Disordered" evidence="1">
    <location>
        <begin position="111"/>
        <end position="145"/>
    </location>
</feature>
<dbReference type="Proteomes" id="UP000688137">
    <property type="component" value="Unassembled WGS sequence"/>
</dbReference>
<proteinExistence type="predicted"/>
<protein>
    <submittedName>
        <fullName evidence="2">Uncharacterized protein</fullName>
    </submittedName>
</protein>